<dbReference type="EMBL" id="JAYMYR010000001">
    <property type="protein sequence ID" value="KAK7382624.1"/>
    <property type="molecule type" value="Genomic_DNA"/>
</dbReference>
<dbReference type="Proteomes" id="UP001374584">
    <property type="component" value="Unassembled WGS sequence"/>
</dbReference>
<evidence type="ECO:0000313" key="1">
    <source>
        <dbReference type="EMBL" id="KAK7382624.1"/>
    </source>
</evidence>
<protein>
    <submittedName>
        <fullName evidence="1">Uncharacterized protein</fullName>
    </submittedName>
</protein>
<organism evidence="1 2">
    <name type="scientific">Phaseolus coccineus</name>
    <name type="common">Scarlet runner bean</name>
    <name type="synonym">Phaseolus multiflorus</name>
    <dbReference type="NCBI Taxonomy" id="3886"/>
    <lineage>
        <taxon>Eukaryota</taxon>
        <taxon>Viridiplantae</taxon>
        <taxon>Streptophyta</taxon>
        <taxon>Embryophyta</taxon>
        <taxon>Tracheophyta</taxon>
        <taxon>Spermatophyta</taxon>
        <taxon>Magnoliopsida</taxon>
        <taxon>eudicotyledons</taxon>
        <taxon>Gunneridae</taxon>
        <taxon>Pentapetalae</taxon>
        <taxon>rosids</taxon>
        <taxon>fabids</taxon>
        <taxon>Fabales</taxon>
        <taxon>Fabaceae</taxon>
        <taxon>Papilionoideae</taxon>
        <taxon>50 kb inversion clade</taxon>
        <taxon>NPAAA clade</taxon>
        <taxon>indigoferoid/millettioid clade</taxon>
        <taxon>Phaseoleae</taxon>
        <taxon>Phaseolus</taxon>
    </lineage>
</organism>
<keyword evidence="2" id="KW-1185">Reference proteome</keyword>
<comment type="caution">
    <text evidence="1">The sequence shown here is derived from an EMBL/GenBank/DDBJ whole genome shotgun (WGS) entry which is preliminary data.</text>
</comment>
<reference evidence="1 2" key="1">
    <citation type="submission" date="2024-01" db="EMBL/GenBank/DDBJ databases">
        <title>The genomes of 5 underutilized Papilionoideae crops provide insights into root nodulation and disease resistanc.</title>
        <authorList>
            <person name="Jiang F."/>
        </authorList>
    </citation>
    <scope>NUCLEOTIDE SEQUENCE [LARGE SCALE GENOMIC DNA]</scope>
    <source>
        <strain evidence="1">JINMINGXINNONG_FW02</strain>
        <tissue evidence="1">Leaves</tissue>
    </source>
</reference>
<name>A0AAN9RSZ9_PHACN</name>
<evidence type="ECO:0000313" key="2">
    <source>
        <dbReference type="Proteomes" id="UP001374584"/>
    </source>
</evidence>
<dbReference type="AlphaFoldDB" id="A0AAN9RSZ9"/>
<sequence>MRRTSTNHRISRRCCPSPAALDLVRDVQVHDDCIVSPPEENDEKVTARKLNHVFLIDEVEDHSHDAKEDLHSGLRRCGGGANNSGILGKEVLNKVLVINEGIKFGLRRGWAIEMEDIENFFD</sequence>
<gene>
    <name evidence="1" type="ORF">VNO80_01569</name>
</gene>
<proteinExistence type="predicted"/>
<accession>A0AAN9RSZ9</accession>